<dbReference type="InterPro" id="IPR050114">
    <property type="entry name" value="UPF0173_UPF0282_UlaG_hydrolase"/>
</dbReference>
<dbReference type="Pfam" id="PF12706">
    <property type="entry name" value="Lactamase_B_2"/>
    <property type="match status" value="1"/>
</dbReference>
<dbReference type="InterPro" id="IPR001279">
    <property type="entry name" value="Metallo-B-lactamas"/>
</dbReference>
<feature type="compositionally biased region" description="Basic and acidic residues" evidence="1">
    <location>
        <begin position="1"/>
        <end position="12"/>
    </location>
</feature>
<dbReference type="AlphaFoldDB" id="A0A9Q3VRR0"/>
<evidence type="ECO:0000256" key="1">
    <source>
        <dbReference type="SAM" id="MobiDB-lite"/>
    </source>
</evidence>
<comment type="caution">
    <text evidence="4">The sequence shown here is derived from an EMBL/GenBank/DDBJ whole genome shotgun (WGS) entry which is preliminary data.</text>
</comment>
<keyword evidence="5" id="KW-1185">Reference proteome</keyword>
<organism evidence="4 5">
    <name type="scientific">Streptomyces guryensis</name>
    <dbReference type="NCBI Taxonomy" id="2886947"/>
    <lineage>
        <taxon>Bacteria</taxon>
        <taxon>Bacillati</taxon>
        <taxon>Actinomycetota</taxon>
        <taxon>Actinomycetes</taxon>
        <taxon>Kitasatosporales</taxon>
        <taxon>Streptomycetaceae</taxon>
        <taxon>Streptomyces</taxon>
    </lineage>
</organism>
<protein>
    <submittedName>
        <fullName evidence="4">MBL fold metallo-hydrolase</fullName>
    </submittedName>
</protein>
<dbReference type="Gene3D" id="3.60.15.10">
    <property type="entry name" value="Ribonuclease Z/Hydroxyacylglutathione hydrolase-like"/>
    <property type="match status" value="1"/>
</dbReference>
<dbReference type="InterPro" id="IPR041141">
    <property type="entry name" value="CmlA_N"/>
</dbReference>
<dbReference type="SUPFAM" id="SSF56281">
    <property type="entry name" value="Metallo-hydrolase/oxidoreductase"/>
    <property type="match status" value="1"/>
</dbReference>
<evidence type="ECO:0000313" key="5">
    <source>
        <dbReference type="Proteomes" id="UP001108029"/>
    </source>
</evidence>
<dbReference type="Pfam" id="PF18456">
    <property type="entry name" value="CmlA_N"/>
    <property type="match status" value="1"/>
</dbReference>
<dbReference type="RefSeq" id="WP_232650719.1">
    <property type="nucleotide sequence ID" value="NZ_JAJSBI010000011.1"/>
</dbReference>
<feature type="domain" description="Metallo-beta-lactamase" evidence="2">
    <location>
        <begin position="316"/>
        <end position="469"/>
    </location>
</feature>
<accession>A0A9Q3VRR0</accession>
<gene>
    <name evidence="4" type="ORF">LJ657_23610</name>
</gene>
<dbReference type="InterPro" id="IPR036866">
    <property type="entry name" value="RibonucZ/Hydroxyglut_hydro"/>
</dbReference>
<reference evidence="4" key="1">
    <citation type="submission" date="2021-12" db="EMBL/GenBank/DDBJ databases">
        <authorList>
            <person name="Lee J.-H."/>
            <person name="Kim S.-B."/>
        </authorList>
    </citation>
    <scope>NUCLEOTIDE SEQUENCE</scope>
    <source>
        <strain evidence="4">NR30</strain>
    </source>
</reference>
<sequence length="574" mass="63200">MDRHAAHKPDRGHGRRRLATPPTQLDNLMGAAGLAGSRQAGQRRQMADNTETRYLRSNVILEPLVDRFYAWLHTVAPVQASMNLANVQLPMLESYLQSPQVHVSASTNPKFRGGYYVGVPQSRATEIAALVASIQRDRAPMLEFAAAVAEAENLIRQNATGSDLSPLYPRLPSAIRGLVEICYDTSNQPSLHFLEPLVYQSAAYIEQRQSVQLSLDDGEERPFILSTPRLPSATTLDLALPFRHPGLTELVGARIRPTTAARLRDALDLDDGQASVLDQLLDASPSLSADRHIDAGGRIRYFGHACLVFQTAEAAIVTDPFISTDNRFGDRFTLDDLPDNIDLVLITHGHQDHIVLETLLQLRGRVGSVVVPRSSRGNLPDPSMAQYLRHLGFPVTEVDDFDEVAFPGGKVTATPFLGEHADLDIRGKSTFWVELAGKSVFVGADSSGIDPDLYRYIRGHLGSADMAFLGLECDGAPLTWLYKGLLTKPVTKKMSDSRKLSGSNAAQAGAIISELGAGEAYVYAMGEESWQGHIMATSYADDSYQLQQIDEFLLWCKDRGIAAEHLFNKREWRW</sequence>
<proteinExistence type="predicted"/>
<dbReference type="PANTHER" id="PTHR43546">
    <property type="entry name" value="UPF0173 METAL-DEPENDENT HYDROLASE MJ1163-RELATED"/>
    <property type="match status" value="1"/>
</dbReference>
<evidence type="ECO:0000259" key="2">
    <source>
        <dbReference type="Pfam" id="PF12706"/>
    </source>
</evidence>
<name>A0A9Q3VRR0_9ACTN</name>
<feature type="domain" description="Diiron non-heme beta-hydroxylase N-terminal" evidence="3">
    <location>
        <begin position="54"/>
        <end position="285"/>
    </location>
</feature>
<dbReference type="PANTHER" id="PTHR43546:SF3">
    <property type="entry name" value="UPF0173 METAL-DEPENDENT HYDROLASE MJ1163"/>
    <property type="match status" value="1"/>
</dbReference>
<evidence type="ECO:0000259" key="3">
    <source>
        <dbReference type="Pfam" id="PF18456"/>
    </source>
</evidence>
<dbReference type="EMBL" id="JAJSBI010000011">
    <property type="protein sequence ID" value="MCD9876572.1"/>
    <property type="molecule type" value="Genomic_DNA"/>
</dbReference>
<evidence type="ECO:0000313" key="4">
    <source>
        <dbReference type="EMBL" id="MCD9876572.1"/>
    </source>
</evidence>
<feature type="region of interest" description="Disordered" evidence="1">
    <location>
        <begin position="1"/>
        <end position="25"/>
    </location>
</feature>
<dbReference type="Proteomes" id="UP001108029">
    <property type="component" value="Unassembled WGS sequence"/>
</dbReference>